<dbReference type="Proteomes" id="UP000184315">
    <property type="component" value="Unassembled WGS sequence"/>
</dbReference>
<keyword evidence="2" id="KW-1185">Reference proteome</keyword>
<sequence>MKRGEFLLLLNKKLDLKILITPPSLQGKGSGGLGHRNFQRK</sequence>
<accession>A0A1J1LH56</accession>
<evidence type="ECO:0000313" key="1">
    <source>
        <dbReference type="EMBL" id="CUR31816.1"/>
    </source>
</evidence>
<evidence type="ECO:0000313" key="2">
    <source>
        <dbReference type="Proteomes" id="UP000184315"/>
    </source>
</evidence>
<dbReference type="EMBL" id="CZDF01000132">
    <property type="protein sequence ID" value="CUR31816.1"/>
    <property type="molecule type" value="Genomic_DNA"/>
</dbReference>
<reference evidence="2" key="1">
    <citation type="submission" date="2015-10" db="EMBL/GenBank/DDBJ databases">
        <authorList>
            <person name="Regsiter A."/>
            <person name="william w."/>
        </authorList>
    </citation>
    <scope>NUCLEOTIDE SEQUENCE [LARGE SCALE GENOMIC DNA]</scope>
</reference>
<name>A0A1J1LH56_9CYAN</name>
<protein>
    <submittedName>
        <fullName evidence="1">Uncharacterized protein</fullName>
    </submittedName>
</protein>
<dbReference type="AlphaFoldDB" id="A0A1J1LH56"/>
<organism evidence="1 2">
    <name type="scientific">Planktothrix tepida PCC 9214</name>
    <dbReference type="NCBI Taxonomy" id="671072"/>
    <lineage>
        <taxon>Bacteria</taxon>
        <taxon>Bacillati</taxon>
        <taxon>Cyanobacteriota</taxon>
        <taxon>Cyanophyceae</taxon>
        <taxon>Oscillatoriophycideae</taxon>
        <taxon>Oscillatoriales</taxon>
        <taxon>Microcoleaceae</taxon>
        <taxon>Planktothrix</taxon>
    </lineage>
</organism>
<proteinExistence type="predicted"/>
<gene>
    <name evidence="1" type="ORF">PL9214291409</name>
</gene>
<dbReference type="STRING" id="671072.PL9214291409"/>